<protein>
    <recommendedName>
        <fullName evidence="6 19">Adenosylcobinamide-GDP ribazoletransferase</fullName>
        <ecNumber evidence="5 19">2.7.8.26</ecNumber>
    </recommendedName>
    <alternativeName>
        <fullName evidence="16 19">Cobalamin synthase</fullName>
    </alternativeName>
    <alternativeName>
        <fullName evidence="15 19">Cobalamin-5'-phosphate synthase</fullName>
    </alternativeName>
</protein>
<dbReference type="AlphaFoldDB" id="A0A315Z8I7"/>
<evidence type="ECO:0000256" key="6">
    <source>
        <dbReference type="ARBA" id="ARBA00015850"/>
    </source>
</evidence>
<dbReference type="GO" id="GO:0005886">
    <property type="term" value="C:plasma membrane"/>
    <property type="evidence" value="ECO:0007669"/>
    <property type="project" value="UniProtKB-SubCell"/>
</dbReference>
<name>A0A315Z8I7_SEDFL</name>
<comment type="similarity">
    <text evidence="4 19">Belongs to the CobS family.</text>
</comment>
<gene>
    <name evidence="19" type="primary">cobS</name>
    <name evidence="20" type="ORF">BC781_104135</name>
</gene>
<feature type="transmembrane region" description="Helical" evidence="19">
    <location>
        <begin position="53"/>
        <end position="70"/>
    </location>
</feature>
<evidence type="ECO:0000313" key="20">
    <source>
        <dbReference type="EMBL" id="PWJ40875.1"/>
    </source>
</evidence>
<dbReference type="PANTHER" id="PTHR34148:SF1">
    <property type="entry name" value="ADENOSYLCOBINAMIDE-GDP RIBAZOLETRANSFERASE"/>
    <property type="match status" value="1"/>
</dbReference>
<comment type="subcellular location">
    <subcellularLocation>
        <location evidence="2 19">Cell membrane</location>
        <topology evidence="2 19">Multi-pass membrane protein</topology>
    </subcellularLocation>
</comment>
<reference evidence="20 21" key="1">
    <citation type="submission" date="2018-03" db="EMBL/GenBank/DDBJ databases">
        <title>Genomic Encyclopedia of Archaeal and Bacterial Type Strains, Phase II (KMG-II): from individual species to whole genera.</title>
        <authorList>
            <person name="Goeker M."/>
        </authorList>
    </citation>
    <scope>NUCLEOTIDE SEQUENCE [LARGE SCALE GENOMIC DNA]</scope>
    <source>
        <strain evidence="20 21">DSM 28229</strain>
    </source>
</reference>
<evidence type="ECO:0000256" key="9">
    <source>
        <dbReference type="ARBA" id="ARBA00022679"/>
    </source>
</evidence>
<dbReference type="NCBIfam" id="NF001277">
    <property type="entry name" value="PRK00235.1-3"/>
    <property type="match status" value="1"/>
</dbReference>
<comment type="pathway">
    <text evidence="3 19">Cofactor biosynthesis; adenosylcobalamin biosynthesis; adenosylcobalamin from cob(II)yrinate a,c-diamide: step 7/7.</text>
</comment>
<keyword evidence="12 19" id="KW-1133">Transmembrane helix</keyword>
<evidence type="ECO:0000256" key="19">
    <source>
        <dbReference type="HAMAP-Rule" id="MF_00719"/>
    </source>
</evidence>
<dbReference type="EC" id="2.7.8.26" evidence="5 19"/>
<dbReference type="PANTHER" id="PTHR34148">
    <property type="entry name" value="ADENOSYLCOBINAMIDE-GDP RIBAZOLETRANSFERASE"/>
    <property type="match status" value="1"/>
</dbReference>
<comment type="cofactor">
    <cofactor evidence="1 19">
        <name>Mg(2+)</name>
        <dbReference type="ChEBI" id="CHEBI:18420"/>
    </cofactor>
</comment>
<dbReference type="UniPathway" id="UPA00148">
    <property type="reaction ID" value="UER00238"/>
</dbReference>
<feature type="transmembrane region" description="Helical" evidence="19">
    <location>
        <begin position="130"/>
        <end position="156"/>
    </location>
</feature>
<evidence type="ECO:0000256" key="17">
    <source>
        <dbReference type="ARBA" id="ARBA00048623"/>
    </source>
</evidence>
<evidence type="ECO:0000256" key="5">
    <source>
        <dbReference type="ARBA" id="ARBA00013200"/>
    </source>
</evidence>
<evidence type="ECO:0000313" key="21">
    <source>
        <dbReference type="Proteomes" id="UP000245535"/>
    </source>
</evidence>
<evidence type="ECO:0000256" key="4">
    <source>
        <dbReference type="ARBA" id="ARBA00010561"/>
    </source>
</evidence>
<evidence type="ECO:0000256" key="10">
    <source>
        <dbReference type="ARBA" id="ARBA00022692"/>
    </source>
</evidence>
<evidence type="ECO:0000256" key="18">
    <source>
        <dbReference type="ARBA" id="ARBA00049504"/>
    </source>
</evidence>
<evidence type="ECO:0000256" key="15">
    <source>
        <dbReference type="ARBA" id="ARBA00032605"/>
    </source>
</evidence>
<keyword evidence="7 19" id="KW-1003">Cell membrane</keyword>
<feature type="transmembrane region" description="Helical" evidence="19">
    <location>
        <begin position="225"/>
        <end position="244"/>
    </location>
</feature>
<comment type="function">
    <text evidence="14 19">Joins adenosylcobinamide-GDP and alpha-ribazole to generate adenosylcobalamin (Ado-cobalamin). Also synthesizes adenosylcobalamin 5'-phosphate from adenosylcobinamide-GDP and alpha-ribazole 5'-phosphate.</text>
</comment>
<keyword evidence="13 19" id="KW-0472">Membrane</keyword>
<evidence type="ECO:0000256" key="7">
    <source>
        <dbReference type="ARBA" id="ARBA00022475"/>
    </source>
</evidence>
<dbReference type="Proteomes" id="UP000245535">
    <property type="component" value="Unassembled WGS sequence"/>
</dbReference>
<keyword evidence="21" id="KW-1185">Reference proteome</keyword>
<organism evidence="20 21">
    <name type="scientific">Sediminitomix flava</name>
    <dbReference type="NCBI Taxonomy" id="379075"/>
    <lineage>
        <taxon>Bacteria</taxon>
        <taxon>Pseudomonadati</taxon>
        <taxon>Bacteroidota</taxon>
        <taxon>Cytophagia</taxon>
        <taxon>Cytophagales</taxon>
        <taxon>Flammeovirgaceae</taxon>
        <taxon>Sediminitomix</taxon>
    </lineage>
</organism>
<evidence type="ECO:0000256" key="1">
    <source>
        <dbReference type="ARBA" id="ARBA00001946"/>
    </source>
</evidence>
<evidence type="ECO:0000256" key="12">
    <source>
        <dbReference type="ARBA" id="ARBA00022989"/>
    </source>
</evidence>
<evidence type="ECO:0000256" key="14">
    <source>
        <dbReference type="ARBA" id="ARBA00025228"/>
    </source>
</evidence>
<dbReference type="NCBIfam" id="TIGR00317">
    <property type="entry name" value="cobS"/>
    <property type="match status" value="1"/>
</dbReference>
<keyword evidence="8 19" id="KW-0169">Cobalamin biosynthesis</keyword>
<evidence type="ECO:0000256" key="2">
    <source>
        <dbReference type="ARBA" id="ARBA00004651"/>
    </source>
</evidence>
<keyword evidence="11 19" id="KW-0460">Magnesium</keyword>
<dbReference type="GO" id="GO:0009236">
    <property type="term" value="P:cobalamin biosynthetic process"/>
    <property type="evidence" value="ECO:0007669"/>
    <property type="project" value="UniProtKB-UniRule"/>
</dbReference>
<feature type="transmembrane region" description="Helical" evidence="19">
    <location>
        <begin position="100"/>
        <end position="118"/>
    </location>
</feature>
<dbReference type="GO" id="GO:0051073">
    <property type="term" value="F:adenosylcobinamide-GDP ribazoletransferase activity"/>
    <property type="evidence" value="ECO:0007669"/>
    <property type="project" value="UniProtKB-UniRule"/>
</dbReference>
<evidence type="ECO:0000256" key="3">
    <source>
        <dbReference type="ARBA" id="ARBA00004663"/>
    </source>
</evidence>
<evidence type="ECO:0000256" key="8">
    <source>
        <dbReference type="ARBA" id="ARBA00022573"/>
    </source>
</evidence>
<dbReference type="EMBL" id="QGDO01000004">
    <property type="protein sequence ID" value="PWJ40875.1"/>
    <property type="molecule type" value="Genomic_DNA"/>
</dbReference>
<accession>A0A315Z8I7</accession>
<comment type="catalytic activity">
    <reaction evidence="18 19">
        <text>alpha-ribazole 5'-phosphate + adenosylcob(III)inamide-GDP = adenosylcob(III)alamin 5'-phosphate + GMP + H(+)</text>
        <dbReference type="Rhea" id="RHEA:23560"/>
        <dbReference type="ChEBI" id="CHEBI:15378"/>
        <dbReference type="ChEBI" id="CHEBI:57918"/>
        <dbReference type="ChEBI" id="CHEBI:58115"/>
        <dbReference type="ChEBI" id="CHEBI:60487"/>
        <dbReference type="ChEBI" id="CHEBI:60493"/>
        <dbReference type="EC" id="2.7.8.26"/>
    </reaction>
</comment>
<comment type="catalytic activity">
    <reaction evidence="17 19">
        <text>alpha-ribazole + adenosylcob(III)inamide-GDP = adenosylcob(III)alamin + GMP + H(+)</text>
        <dbReference type="Rhea" id="RHEA:16049"/>
        <dbReference type="ChEBI" id="CHEBI:10329"/>
        <dbReference type="ChEBI" id="CHEBI:15378"/>
        <dbReference type="ChEBI" id="CHEBI:18408"/>
        <dbReference type="ChEBI" id="CHEBI:58115"/>
        <dbReference type="ChEBI" id="CHEBI:60487"/>
        <dbReference type="EC" id="2.7.8.26"/>
    </reaction>
</comment>
<sequence>MFYSRIPIPKWTKYEYKEEYLNKATRYFPIIGWFVGFVAWAVFVITAQYTSETVGVVLSMISSILMTGAFHEDGFADFCDGFGGGWTKERILEIMKDSRTGAYGVVGIMLLLLLKFSLLSSIAEIADINLLLLFFVGGHALSRCFAASFVYTLPYVREDALSKAKPISKQLKRKDLWIAVFFTLIPFALIARIELIALFIPFIIFKLWMRSYLNKWIGGYTGDCLGAIQQVAEIVTYFGFLALLKA</sequence>
<keyword evidence="10 19" id="KW-0812">Transmembrane</keyword>
<dbReference type="Pfam" id="PF02654">
    <property type="entry name" value="CobS"/>
    <property type="match status" value="1"/>
</dbReference>
<dbReference type="InterPro" id="IPR003805">
    <property type="entry name" value="CobS"/>
</dbReference>
<evidence type="ECO:0000256" key="16">
    <source>
        <dbReference type="ARBA" id="ARBA00032853"/>
    </source>
</evidence>
<evidence type="ECO:0000256" key="11">
    <source>
        <dbReference type="ARBA" id="ARBA00022842"/>
    </source>
</evidence>
<dbReference type="HAMAP" id="MF_00719">
    <property type="entry name" value="CobS"/>
    <property type="match status" value="1"/>
</dbReference>
<evidence type="ECO:0000256" key="13">
    <source>
        <dbReference type="ARBA" id="ARBA00023136"/>
    </source>
</evidence>
<comment type="caution">
    <text evidence="20">The sequence shown here is derived from an EMBL/GenBank/DDBJ whole genome shotgun (WGS) entry which is preliminary data.</text>
</comment>
<feature type="transmembrane region" description="Helical" evidence="19">
    <location>
        <begin position="27"/>
        <end position="47"/>
    </location>
</feature>
<feature type="transmembrane region" description="Helical" evidence="19">
    <location>
        <begin position="176"/>
        <end position="205"/>
    </location>
</feature>
<proteinExistence type="inferred from homology"/>
<keyword evidence="9 19" id="KW-0808">Transferase</keyword>
<dbReference type="GO" id="GO:0008818">
    <property type="term" value="F:cobalamin 5'-phosphate synthase activity"/>
    <property type="evidence" value="ECO:0007669"/>
    <property type="project" value="UniProtKB-UniRule"/>
</dbReference>